<keyword evidence="10" id="KW-1185">Reference proteome</keyword>
<evidence type="ECO:0000256" key="7">
    <source>
        <dbReference type="PIRNR" id="PIRNR017300"/>
    </source>
</evidence>
<gene>
    <name evidence="9" type="ORF">FKW44_010325</name>
</gene>
<name>A0A7T8K832_CALRO</name>
<dbReference type="GO" id="GO:0005732">
    <property type="term" value="C:sno(s)RNA-containing ribonucleoprotein complex"/>
    <property type="evidence" value="ECO:0007669"/>
    <property type="project" value="UniProtKB-UniRule"/>
</dbReference>
<accession>A0A7T8K832</accession>
<feature type="compositionally biased region" description="Basic and acidic residues" evidence="8">
    <location>
        <begin position="579"/>
        <end position="600"/>
    </location>
</feature>
<comment type="function">
    <text evidence="7">Involved in nucleolar processing of pre-18S ribosomal RNA.</text>
</comment>
<keyword evidence="3 7" id="KW-0698">rRNA processing</keyword>
<evidence type="ECO:0000256" key="6">
    <source>
        <dbReference type="ARBA" id="ARBA00029455"/>
    </source>
</evidence>
<dbReference type="InterPro" id="IPR012173">
    <property type="entry name" value="Mpp10"/>
</dbReference>
<evidence type="ECO:0000256" key="4">
    <source>
        <dbReference type="ARBA" id="ARBA00023242"/>
    </source>
</evidence>
<evidence type="ECO:0000256" key="1">
    <source>
        <dbReference type="ARBA" id="ARBA00004604"/>
    </source>
</evidence>
<evidence type="ECO:0000313" key="10">
    <source>
        <dbReference type="Proteomes" id="UP000595437"/>
    </source>
</evidence>
<sequence length="673" mass="77685">MEDLLDGTLSTFDGITKKPSRFLKKDGALFSELKTSVKALYDGVKIFEREFEKSEDSATLDSLIVDEFDEEQIWAGIQLQNGSRLQRWVKEIEGIKLGLQLGKKSDFLLGDGDDPRKKRKAPKDFGMSSEEDDDFLEEENGLIGITKKDHPKKDDDGIDPDEEGPELEDEEEEEEEKNDSEENETQDDNEVSEEAKIFQDPDFQNMSDSDGDDLPLFEDAETEEEDTDDDSAEETEAEKKTREIDAQANAYLANAMANIKNRTTEVDDPFFKMSEMEQFLEMEDKRFSDQKSGKYSEEGEPLDLFEDQGDALKEDNQIMYSDYFQNESSSTQKNNENEKQKETKSSSKKRDQDESEKKPLNIFEYDDDDSSENDEAIKSSHELRQERLQKKIKGLEKEAIGEKNWQMTGEITGTNRPENSLLQEHLDFDTVSKQAPIITEEVSKTLEQLIIQRIKDKSWDDVERKVKPLKDPYEYKKKLVLDQEKANYLWRKFMSRNIYSNKKVSLLDKDDLEIPKEIEDIQKNMHSLFAKLDVLTHYHYIPKSLSAEVKVIKNKSTLEMEEIAPVGVSEDTLLAPQEIADKSKGGPEIGANERSDTDRKRERRKKKRIQKLKAERQEKIDKALKTLKDAEKRAKMSRAFFDKLQNEVKNGINAQASKSKNKKDKKKSSSFKL</sequence>
<feature type="compositionally biased region" description="Basic and acidic residues" evidence="8">
    <location>
        <begin position="282"/>
        <end position="297"/>
    </location>
</feature>
<dbReference type="AlphaFoldDB" id="A0A7T8K832"/>
<evidence type="ECO:0000256" key="2">
    <source>
        <dbReference type="ARBA" id="ARBA00022517"/>
    </source>
</evidence>
<evidence type="ECO:0000256" key="8">
    <source>
        <dbReference type="SAM" id="MobiDB-lite"/>
    </source>
</evidence>
<feature type="compositionally biased region" description="Basic residues" evidence="8">
    <location>
        <begin position="601"/>
        <end position="611"/>
    </location>
</feature>
<protein>
    <recommendedName>
        <fullName evidence="7">U3 small nucleolar ribonucleoprotein protein MPP10</fullName>
    </recommendedName>
</protein>
<feature type="region of interest" description="Disordered" evidence="8">
    <location>
        <begin position="282"/>
        <end position="382"/>
    </location>
</feature>
<keyword evidence="4 7" id="KW-0539">Nucleus</keyword>
<feature type="compositionally biased region" description="Basic residues" evidence="8">
    <location>
        <begin position="659"/>
        <end position="673"/>
    </location>
</feature>
<dbReference type="GO" id="GO:0034457">
    <property type="term" value="C:Mpp10 complex"/>
    <property type="evidence" value="ECO:0007669"/>
    <property type="project" value="UniProtKB-UniRule"/>
</dbReference>
<comment type="similarity">
    <text evidence="6 7">Belongs to the MPP10 family.</text>
</comment>
<evidence type="ECO:0000256" key="3">
    <source>
        <dbReference type="ARBA" id="ARBA00022552"/>
    </source>
</evidence>
<feature type="region of interest" description="Disordered" evidence="8">
    <location>
        <begin position="651"/>
        <end position="673"/>
    </location>
</feature>
<feature type="compositionally biased region" description="Basic and acidic residues" evidence="8">
    <location>
        <begin position="335"/>
        <end position="359"/>
    </location>
</feature>
<comment type="subcellular location">
    <subcellularLocation>
        <location evidence="1 7">Nucleus</location>
        <location evidence="1 7">Nucleolus</location>
    </subcellularLocation>
</comment>
<organism evidence="9 10">
    <name type="scientific">Caligus rogercresseyi</name>
    <name type="common">Sea louse</name>
    <dbReference type="NCBI Taxonomy" id="217165"/>
    <lineage>
        <taxon>Eukaryota</taxon>
        <taxon>Metazoa</taxon>
        <taxon>Ecdysozoa</taxon>
        <taxon>Arthropoda</taxon>
        <taxon>Crustacea</taxon>
        <taxon>Multicrustacea</taxon>
        <taxon>Hexanauplia</taxon>
        <taxon>Copepoda</taxon>
        <taxon>Siphonostomatoida</taxon>
        <taxon>Caligidae</taxon>
        <taxon>Caligus</taxon>
    </lineage>
</organism>
<evidence type="ECO:0000313" key="9">
    <source>
        <dbReference type="EMBL" id="QQP49599.1"/>
    </source>
</evidence>
<keyword evidence="2 7" id="KW-0690">Ribosome biogenesis</keyword>
<dbReference type="OrthoDB" id="445326at2759"/>
<keyword evidence="5 7" id="KW-0687">Ribonucleoprotein</keyword>
<dbReference type="PIRSF" id="PIRSF017300">
    <property type="entry name" value="snoRNP_Mpp10"/>
    <property type="match status" value="1"/>
</dbReference>
<reference evidence="10" key="1">
    <citation type="submission" date="2021-01" db="EMBL/GenBank/DDBJ databases">
        <title>Caligus Genome Assembly.</title>
        <authorList>
            <person name="Gallardo-Escarate C."/>
        </authorList>
    </citation>
    <scope>NUCLEOTIDE SEQUENCE [LARGE SCALE GENOMIC DNA]</scope>
</reference>
<dbReference type="GO" id="GO:0032040">
    <property type="term" value="C:small-subunit processome"/>
    <property type="evidence" value="ECO:0007669"/>
    <property type="project" value="TreeGrafter"/>
</dbReference>
<dbReference type="PANTHER" id="PTHR17039:SF0">
    <property type="entry name" value="U3 SMALL NUCLEOLAR RIBONUCLEOPROTEIN PROTEIN MPP10"/>
    <property type="match status" value="1"/>
</dbReference>
<feature type="compositionally biased region" description="Basic and acidic residues" evidence="8">
    <location>
        <begin position="146"/>
        <end position="155"/>
    </location>
</feature>
<feature type="region of interest" description="Disordered" evidence="8">
    <location>
        <begin position="579"/>
        <end position="615"/>
    </location>
</feature>
<feature type="compositionally biased region" description="Acidic residues" evidence="8">
    <location>
        <begin position="129"/>
        <end position="140"/>
    </location>
</feature>
<evidence type="ECO:0000256" key="5">
    <source>
        <dbReference type="ARBA" id="ARBA00023274"/>
    </source>
</evidence>
<feature type="compositionally biased region" description="Acidic residues" evidence="8">
    <location>
        <begin position="156"/>
        <end position="192"/>
    </location>
</feature>
<feature type="compositionally biased region" description="Acidic residues" evidence="8">
    <location>
        <begin position="298"/>
        <end position="309"/>
    </location>
</feature>
<dbReference type="PANTHER" id="PTHR17039">
    <property type="entry name" value="U3 SMALL NUCLEOLAR RIBONUCLEOPROTEIN PROTEIN MPP10"/>
    <property type="match status" value="1"/>
</dbReference>
<dbReference type="Proteomes" id="UP000595437">
    <property type="component" value="Chromosome 6"/>
</dbReference>
<feature type="region of interest" description="Disordered" evidence="8">
    <location>
        <begin position="110"/>
        <end position="244"/>
    </location>
</feature>
<dbReference type="Pfam" id="PF04006">
    <property type="entry name" value="Mpp10"/>
    <property type="match status" value="1"/>
</dbReference>
<dbReference type="EMBL" id="CP045895">
    <property type="protein sequence ID" value="QQP49599.1"/>
    <property type="molecule type" value="Genomic_DNA"/>
</dbReference>
<dbReference type="GO" id="GO:0006364">
    <property type="term" value="P:rRNA processing"/>
    <property type="evidence" value="ECO:0007669"/>
    <property type="project" value="UniProtKB-KW"/>
</dbReference>
<proteinExistence type="inferred from homology"/>
<feature type="compositionally biased region" description="Acidic residues" evidence="8">
    <location>
        <begin position="364"/>
        <end position="374"/>
    </location>
</feature>
<feature type="compositionally biased region" description="Acidic residues" evidence="8">
    <location>
        <begin position="209"/>
        <end position="236"/>
    </location>
</feature>